<evidence type="ECO:0000256" key="5">
    <source>
        <dbReference type="ARBA" id="ARBA00022723"/>
    </source>
</evidence>
<evidence type="ECO:0000256" key="11">
    <source>
        <dbReference type="ARBA" id="ARBA00022989"/>
    </source>
</evidence>
<comment type="function">
    <text evidence="15">Catalyzes the hydrolysis of ATP coupled with the transport of calcium.</text>
</comment>
<dbReference type="InterPro" id="IPR036412">
    <property type="entry name" value="HAD-like_sf"/>
</dbReference>
<keyword evidence="13 15" id="KW-0472">Membrane</keyword>
<dbReference type="Gene3D" id="3.40.1110.10">
    <property type="entry name" value="Calcium-transporting ATPase, cytoplasmic domain N"/>
    <property type="match status" value="1"/>
</dbReference>
<evidence type="ECO:0000256" key="4">
    <source>
        <dbReference type="ARBA" id="ARBA00022692"/>
    </source>
</evidence>
<dbReference type="SUPFAM" id="SSF81660">
    <property type="entry name" value="Metal cation-transporting ATPase, ATP-binding domain N"/>
    <property type="match status" value="1"/>
</dbReference>
<feature type="transmembrane region" description="Helical" evidence="15">
    <location>
        <begin position="84"/>
        <end position="103"/>
    </location>
</feature>
<dbReference type="GO" id="GO:0005524">
    <property type="term" value="F:ATP binding"/>
    <property type="evidence" value="ECO:0007669"/>
    <property type="project" value="UniProtKB-KW"/>
</dbReference>
<dbReference type="FunFam" id="1.20.1110.10:FF:000027">
    <property type="entry name" value="Calcium-transporting ATPase, putative"/>
    <property type="match status" value="1"/>
</dbReference>
<keyword evidence="3 15" id="KW-0109">Calcium transport</keyword>
<keyword evidence="12 15" id="KW-0406">Ion transport</keyword>
<dbReference type="SUPFAM" id="SSF81665">
    <property type="entry name" value="Calcium ATPase, transmembrane domain M"/>
    <property type="match status" value="1"/>
</dbReference>
<evidence type="ECO:0000256" key="3">
    <source>
        <dbReference type="ARBA" id="ARBA00022568"/>
    </source>
</evidence>
<dbReference type="SFLD" id="SFLDS00003">
    <property type="entry name" value="Haloacid_Dehalogenase"/>
    <property type="match status" value="1"/>
</dbReference>
<keyword evidence="9" id="KW-0460">Magnesium</keyword>
<evidence type="ECO:0000256" key="2">
    <source>
        <dbReference type="ARBA" id="ARBA00022448"/>
    </source>
</evidence>
<evidence type="ECO:0000256" key="8">
    <source>
        <dbReference type="ARBA" id="ARBA00022840"/>
    </source>
</evidence>
<evidence type="ECO:0000256" key="6">
    <source>
        <dbReference type="ARBA" id="ARBA00022741"/>
    </source>
</evidence>
<keyword evidence="10" id="KW-1278">Translocase</keyword>
<feature type="transmembrane region" description="Helical" evidence="15">
    <location>
        <begin position="256"/>
        <end position="274"/>
    </location>
</feature>
<dbReference type="InterPro" id="IPR044492">
    <property type="entry name" value="P_typ_ATPase_HD_dom"/>
</dbReference>
<dbReference type="PRINTS" id="PR00119">
    <property type="entry name" value="CATATPASE"/>
</dbReference>
<dbReference type="Pfam" id="PF13246">
    <property type="entry name" value="Cation_ATPase"/>
    <property type="match status" value="1"/>
</dbReference>
<dbReference type="SUPFAM" id="SSF56784">
    <property type="entry name" value="HAD-like"/>
    <property type="match status" value="1"/>
</dbReference>
<evidence type="ECO:0000256" key="10">
    <source>
        <dbReference type="ARBA" id="ARBA00022967"/>
    </source>
</evidence>
<dbReference type="InterPro" id="IPR023298">
    <property type="entry name" value="ATPase_P-typ_TM_dom_sf"/>
</dbReference>
<dbReference type="Pfam" id="PF00689">
    <property type="entry name" value="Cation_ATPase_C"/>
    <property type="match status" value="1"/>
</dbReference>
<dbReference type="EC" id="7.2.2.10" evidence="15"/>
<evidence type="ECO:0000256" key="13">
    <source>
        <dbReference type="ARBA" id="ARBA00023136"/>
    </source>
</evidence>
<keyword evidence="11 15" id="KW-1133">Transmembrane helix</keyword>
<dbReference type="PRINTS" id="PR00121">
    <property type="entry name" value="NAKATPASE"/>
</dbReference>
<dbReference type="GO" id="GO:0046872">
    <property type="term" value="F:metal ion binding"/>
    <property type="evidence" value="ECO:0007669"/>
    <property type="project" value="UniProtKB-KW"/>
</dbReference>
<dbReference type="FunFam" id="3.40.1110.10:FF:000021">
    <property type="entry name" value="calcium-transporting ATPase, endoplasmic reticulum-type"/>
    <property type="match status" value="1"/>
</dbReference>
<keyword evidence="6 15" id="KW-0547">Nucleotide-binding</keyword>
<feature type="transmembrane region" description="Helical" evidence="15">
    <location>
        <begin position="61"/>
        <end position="78"/>
    </location>
</feature>
<proteinExistence type="inferred from homology"/>
<comment type="subcellular location">
    <subcellularLocation>
        <location evidence="1 15">Membrane</location>
        <topology evidence="1 15">Multi-pass membrane protein</topology>
    </subcellularLocation>
</comment>
<evidence type="ECO:0000313" key="19">
    <source>
        <dbReference type="Proteomes" id="UP000250266"/>
    </source>
</evidence>
<dbReference type="InterPro" id="IPR004014">
    <property type="entry name" value="ATPase_P-typ_cation-transptr_N"/>
</dbReference>
<comment type="similarity">
    <text evidence="14 15">Belongs to the cation transport ATPase (P-type) (TC 3.A.3) family.</text>
</comment>
<dbReference type="GO" id="GO:0005388">
    <property type="term" value="F:P-type calcium transporter activity"/>
    <property type="evidence" value="ECO:0007669"/>
    <property type="project" value="UniProtKB-EC"/>
</dbReference>
<dbReference type="InterPro" id="IPR018303">
    <property type="entry name" value="ATPase_P-typ_P_site"/>
</dbReference>
<name>A0A8E2EH95_9PEZI</name>
<evidence type="ECO:0000256" key="1">
    <source>
        <dbReference type="ARBA" id="ARBA00004141"/>
    </source>
</evidence>
<dbReference type="PROSITE" id="PS00154">
    <property type="entry name" value="ATPASE_E1_E2"/>
    <property type="match status" value="1"/>
</dbReference>
<organism evidence="18 19">
    <name type="scientific">Lepidopterella palustris CBS 459.81</name>
    <dbReference type="NCBI Taxonomy" id="1314670"/>
    <lineage>
        <taxon>Eukaryota</taxon>
        <taxon>Fungi</taxon>
        <taxon>Dikarya</taxon>
        <taxon>Ascomycota</taxon>
        <taxon>Pezizomycotina</taxon>
        <taxon>Dothideomycetes</taxon>
        <taxon>Pleosporomycetidae</taxon>
        <taxon>Mytilinidiales</taxon>
        <taxon>Argynnaceae</taxon>
        <taxon>Lepidopterella</taxon>
    </lineage>
</organism>
<evidence type="ECO:0000256" key="7">
    <source>
        <dbReference type="ARBA" id="ARBA00022837"/>
    </source>
</evidence>
<dbReference type="SFLD" id="SFLDG00002">
    <property type="entry name" value="C1.7:_P-type_atpase_like"/>
    <property type="match status" value="1"/>
</dbReference>
<dbReference type="InterPro" id="IPR023214">
    <property type="entry name" value="HAD_sf"/>
</dbReference>
<comment type="caution">
    <text evidence="15">Lacks conserved residue(s) required for the propagation of feature annotation.</text>
</comment>
<keyword evidence="5" id="KW-0479">Metal-binding</keyword>
<dbReference type="AlphaFoldDB" id="A0A8E2EH95"/>
<evidence type="ECO:0000256" key="9">
    <source>
        <dbReference type="ARBA" id="ARBA00022842"/>
    </source>
</evidence>
<feature type="transmembrane region" description="Helical" evidence="15">
    <location>
        <begin position="294"/>
        <end position="317"/>
    </location>
</feature>
<dbReference type="NCBIfam" id="TIGR01494">
    <property type="entry name" value="ATPase_P-type"/>
    <property type="match status" value="2"/>
</dbReference>
<protein>
    <recommendedName>
        <fullName evidence="15">Calcium-transporting ATPase</fullName>
        <ecNumber evidence="15">7.2.2.10</ecNumber>
    </recommendedName>
</protein>
<dbReference type="Proteomes" id="UP000250266">
    <property type="component" value="Unassembled WGS sequence"/>
</dbReference>
<gene>
    <name evidence="18" type="ORF">K432DRAFT_422988</name>
</gene>
<dbReference type="Pfam" id="PF08282">
    <property type="entry name" value="Hydrolase_3"/>
    <property type="match status" value="1"/>
</dbReference>
<dbReference type="Gene3D" id="1.20.1110.10">
    <property type="entry name" value="Calcium-transporting ATPase, transmembrane domain"/>
    <property type="match status" value="1"/>
</dbReference>
<evidence type="ECO:0000313" key="18">
    <source>
        <dbReference type="EMBL" id="OCK83916.1"/>
    </source>
</evidence>
<dbReference type="FunFam" id="2.70.150.10:FF:000014">
    <property type="entry name" value="Calcium-transporting ATPase, putative"/>
    <property type="match status" value="1"/>
</dbReference>
<comment type="catalytic activity">
    <reaction evidence="15">
        <text>Ca(2+)(in) + ATP + H2O = Ca(2+)(out) + ADP + phosphate + H(+)</text>
        <dbReference type="Rhea" id="RHEA:18105"/>
        <dbReference type="ChEBI" id="CHEBI:15377"/>
        <dbReference type="ChEBI" id="CHEBI:15378"/>
        <dbReference type="ChEBI" id="CHEBI:29108"/>
        <dbReference type="ChEBI" id="CHEBI:30616"/>
        <dbReference type="ChEBI" id="CHEBI:43474"/>
        <dbReference type="ChEBI" id="CHEBI:456216"/>
        <dbReference type="EC" id="7.2.2.10"/>
    </reaction>
</comment>
<feature type="transmembrane region" description="Helical" evidence="15">
    <location>
        <begin position="821"/>
        <end position="849"/>
    </location>
</feature>
<keyword evidence="19" id="KW-1185">Reference proteome</keyword>
<keyword evidence="8 15" id="KW-0067">ATP-binding</keyword>
<reference evidence="18 19" key="1">
    <citation type="journal article" date="2016" name="Nat. Commun.">
        <title>Ectomycorrhizal ecology is imprinted in the genome of the dominant symbiotic fungus Cenococcum geophilum.</title>
        <authorList>
            <consortium name="DOE Joint Genome Institute"/>
            <person name="Peter M."/>
            <person name="Kohler A."/>
            <person name="Ohm R.A."/>
            <person name="Kuo A."/>
            <person name="Krutzmann J."/>
            <person name="Morin E."/>
            <person name="Arend M."/>
            <person name="Barry K.W."/>
            <person name="Binder M."/>
            <person name="Choi C."/>
            <person name="Clum A."/>
            <person name="Copeland A."/>
            <person name="Grisel N."/>
            <person name="Haridas S."/>
            <person name="Kipfer T."/>
            <person name="LaButti K."/>
            <person name="Lindquist E."/>
            <person name="Lipzen A."/>
            <person name="Maire R."/>
            <person name="Meier B."/>
            <person name="Mihaltcheva S."/>
            <person name="Molinier V."/>
            <person name="Murat C."/>
            <person name="Poggeler S."/>
            <person name="Quandt C.A."/>
            <person name="Sperisen C."/>
            <person name="Tritt A."/>
            <person name="Tisserant E."/>
            <person name="Crous P.W."/>
            <person name="Henrissat B."/>
            <person name="Nehls U."/>
            <person name="Egli S."/>
            <person name="Spatafora J.W."/>
            <person name="Grigoriev I.V."/>
            <person name="Martin F.M."/>
        </authorList>
    </citation>
    <scope>NUCLEOTIDE SEQUENCE [LARGE SCALE GENOMIC DNA]</scope>
    <source>
        <strain evidence="18 19">CBS 459.81</strain>
    </source>
</reference>
<dbReference type="Gene3D" id="2.70.150.10">
    <property type="entry name" value="Calcium-transporting ATPase, cytoplasmic transduction domain A"/>
    <property type="match status" value="1"/>
</dbReference>
<dbReference type="SUPFAM" id="SSF81653">
    <property type="entry name" value="Calcium ATPase, transduction domain A"/>
    <property type="match status" value="1"/>
</dbReference>
<evidence type="ECO:0000259" key="17">
    <source>
        <dbReference type="SMART" id="SM00831"/>
    </source>
</evidence>
<dbReference type="Gene3D" id="3.40.50.1000">
    <property type="entry name" value="HAD superfamily/HAD-like"/>
    <property type="match status" value="1"/>
</dbReference>
<dbReference type="Pfam" id="PF00690">
    <property type="entry name" value="Cation_ATPase_N"/>
    <property type="match status" value="1"/>
</dbReference>
<dbReference type="PANTHER" id="PTHR42861">
    <property type="entry name" value="CALCIUM-TRANSPORTING ATPASE"/>
    <property type="match status" value="1"/>
</dbReference>
<dbReference type="GO" id="GO:0016020">
    <property type="term" value="C:membrane"/>
    <property type="evidence" value="ECO:0007669"/>
    <property type="project" value="UniProtKB-SubCell"/>
</dbReference>
<dbReference type="FunFam" id="3.40.50.1000:FF:000005">
    <property type="entry name" value="Calcium-transporting ATPase 1"/>
    <property type="match status" value="1"/>
</dbReference>
<feature type="domain" description="Cation-transporting P-type ATPase N-terminal" evidence="17">
    <location>
        <begin position="3"/>
        <end position="77"/>
    </location>
</feature>
<dbReference type="EMBL" id="KV744849">
    <property type="protein sequence ID" value="OCK83916.1"/>
    <property type="molecule type" value="Genomic_DNA"/>
</dbReference>
<dbReference type="InterPro" id="IPR023299">
    <property type="entry name" value="ATPase_P-typ_cyto_dom_N"/>
</dbReference>
<dbReference type="CDD" id="cd02083">
    <property type="entry name" value="P-type_ATPase_SERCA"/>
    <property type="match status" value="1"/>
</dbReference>
<keyword evidence="7 15" id="KW-0106">Calcium</keyword>
<dbReference type="FunFam" id="1.20.1110.10:FF:000037">
    <property type="entry name" value="Calcium-transporting ATPase, putative"/>
    <property type="match status" value="1"/>
</dbReference>
<sequence length="1016" mass="109978">MENAYTKSPRDALNHFQVSERSGLSEERVKSLREKYGRNALPEEPPTPIWELILEQFKDQLVIILLASATVSFVLALFDEGDDWTAFVDPVVILTILILNAIVGVSQETSAEKAIAALQEYSANEAKVIRNGAIKRVKADELVPGDVISVAVGDRIPADCRVLSIQSNSFSMDQSILTGESESVGKDTREITDADAVKQDQINMLFSGTTVVTGHATALVVLTGASTAIGDIHESITAQISQPTPLKEKLNDFGDMLAKVITAICILVWLINIRNFNDPSHGGWSKGAIYYLKIAVSLGVAAIPEGLAVVITTCLALGTRKMAARNAVVRNLPSVETLGSCSVICSDKTGTLTTNQMSVNKMVFIGEDGASLEEIDVEGTSFAPEGTISFRGKPLEHPAASSGILLKMSEVVALCNDAKLSLDAKNGTYSIVGEPTEGALRVLIEKIGTPRPELNSSRNSMPAAERIHYSSRYYEDLAPRLATYEFSRDRKSMSVLVEGPNTQRLLVKGAPESILDRCSHALIGTHGKKVPLNGKLSRLIAKEVVDYGNRGLRVIALASVEDAGSNPLLKTAKTTKDYTKLEQNMTLIGLVGMLDPPRPEVAGSIAKCRSAGIRVVVITGDNQNTAETICRQIGVFGEDEDLTGKSYTGRQFDDLSESEKLEVAKRASLFSRTEPSHKSKLVDLLQQAGEVVAMTGDGVNDAPALKKADIGVAMGSGTDVAKLAADMVLVDDNFATIEGAVEEGRSIYNNTQQFIRYLISSNIGEVVSIFLTAAAGMPEALIPVQLLWVNLVTDGLPATALSFNPPDHDVMRRQPRKRDEALVGTWLFFRYMVIGTYVGAATVFGYAWWFMFNPDGPQISFWQLSHFHRCSTQFPEIGCQMFANDSAKAASTVSLSILVVIEMLNAMNALSSSESLLTLPLWENMMLVYAISLSMALHFILLYVPFLQGLFGVVPLGGREWGAVVGISVPIILIDETLKFVERNWFMQTSSSTATATVAPSPRMSANGKTVKPKEE</sequence>
<evidence type="ECO:0000256" key="14">
    <source>
        <dbReference type="ARBA" id="ARBA00038148"/>
    </source>
</evidence>
<dbReference type="InterPro" id="IPR059000">
    <property type="entry name" value="ATPase_P-type_domA"/>
</dbReference>
<dbReference type="SMART" id="SM00831">
    <property type="entry name" value="Cation_ATPase_N"/>
    <property type="match status" value="1"/>
</dbReference>
<dbReference type="InterPro" id="IPR008250">
    <property type="entry name" value="ATPase_P-typ_transduc_dom_A_sf"/>
</dbReference>
<accession>A0A8E2EH95</accession>
<feature type="region of interest" description="Disordered" evidence="16">
    <location>
        <begin position="997"/>
        <end position="1016"/>
    </location>
</feature>
<dbReference type="GO" id="GO:0016887">
    <property type="term" value="F:ATP hydrolysis activity"/>
    <property type="evidence" value="ECO:0007669"/>
    <property type="project" value="InterPro"/>
</dbReference>
<evidence type="ECO:0000256" key="15">
    <source>
        <dbReference type="RuleBase" id="RU361146"/>
    </source>
</evidence>
<keyword evidence="2 15" id="KW-0813">Transport</keyword>
<feature type="transmembrane region" description="Helical" evidence="15">
    <location>
        <begin position="927"/>
        <end position="946"/>
    </location>
</feature>
<evidence type="ECO:0000256" key="12">
    <source>
        <dbReference type="ARBA" id="ARBA00023065"/>
    </source>
</evidence>
<dbReference type="InterPro" id="IPR001757">
    <property type="entry name" value="P_typ_ATPase"/>
</dbReference>
<dbReference type="Pfam" id="PF00122">
    <property type="entry name" value="E1-E2_ATPase"/>
    <property type="match status" value="1"/>
</dbReference>
<dbReference type="SFLD" id="SFLDF00027">
    <property type="entry name" value="p-type_atpase"/>
    <property type="match status" value="1"/>
</dbReference>
<keyword evidence="4 15" id="KW-0812">Transmembrane</keyword>
<dbReference type="InterPro" id="IPR005782">
    <property type="entry name" value="P-type_ATPase_IIA"/>
</dbReference>
<dbReference type="InterPro" id="IPR006068">
    <property type="entry name" value="ATPase_P-typ_cation-transptr_C"/>
</dbReference>
<dbReference type="OrthoDB" id="3352408at2759"/>
<evidence type="ECO:0000256" key="16">
    <source>
        <dbReference type="SAM" id="MobiDB-lite"/>
    </source>
</evidence>
<dbReference type="NCBIfam" id="TIGR01116">
    <property type="entry name" value="ATPase-IIA1_Ca"/>
    <property type="match status" value="1"/>
</dbReference>